<dbReference type="RefSeq" id="WP_193639374.1">
    <property type="nucleotide sequence ID" value="NZ_JADCSA010000027.1"/>
</dbReference>
<sequence>MTETMGAWFRHDDDNCDPLLGHLESLAEAGWRVSLLVGGLQVSGTMVTVHEYLKAFDEQLATYDTDMGSHAGFLRHGVGTAEPSQHPLNLPDAINREPDVKRARWIHLMRAKITRPGEAPQRVPLWRGRTSGIDGWSLLSRKHR</sequence>
<gene>
    <name evidence="1" type="ORF">IEQ44_15450</name>
</gene>
<dbReference type="EMBL" id="JADCSA010000027">
    <property type="protein sequence ID" value="MBE7326042.1"/>
    <property type="molecule type" value="Genomic_DNA"/>
</dbReference>
<reference evidence="1 2" key="1">
    <citation type="submission" date="2020-10" db="EMBL/GenBank/DDBJ databases">
        <title>Nocardioides sp. isolated from sludge.</title>
        <authorList>
            <person name="Zhang X."/>
        </authorList>
    </citation>
    <scope>NUCLEOTIDE SEQUENCE [LARGE SCALE GENOMIC DNA]</scope>
    <source>
        <strain evidence="1 2">Y6</strain>
    </source>
</reference>
<organism evidence="1 2">
    <name type="scientific">Nocardioides malaquae</name>
    <dbReference type="NCBI Taxonomy" id="2773426"/>
    <lineage>
        <taxon>Bacteria</taxon>
        <taxon>Bacillati</taxon>
        <taxon>Actinomycetota</taxon>
        <taxon>Actinomycetes</taxon>
        <taxon>Propionibacteriales</taxon>
        <taxon>Nocardioidaceae</taxon>
        <taxon>Nocardioides</taxon>
    </lineage>
</organism>
<accession>A0ABR9RXW3</accession>
<evidence type="ECO:0000313" key="1">
    <source>
        <dbReference type="EMBL" id="MBE7326042.1"/>
    </source>
</evidence>
<evidence type="ECO:0008006" key="3">
    <source>
        <dbReference type="Google" id="ProtNLM"/>
    </source>
</evidence>
<name>A0ABR9RXW3_9ACTN</name>
<keyword evidence="2" id="KW-1185">Reference proteome</keyword>
<dbReference type="Proteomes" id="UP000756387">
    <property type="component" value="Unassembled WGS sequence"/>
</dbReference>
<protein>
    <recommendedName>
        <fullName evidence="3">Resolvase/invertase-type recombinase catalytic domain-containing protein</fullName>
    </recommendedName>
</protein>
<evidence type="ECO:0000313" key="2">
    <source>
        <dbReference type="Proteomes" id="UP000756387"/>
    </source>
</evidence>
<proteinExistence type="predicted"/>
<comment type="caution">
    <text evidence="1">The sequence shown here is derived from an EMBL/GenBank/DDBJ whole genome shotgun (WGS) entry which is preliminary data.</text>
</comment>